<organism evidence="2 3">
    <name type="scientific">Flavobacterium nitrogenifigens</name>
    <dbReference type="NCBI Taxonomy" id="1617283"/>
    <lineage>
        <taxon>Bacteria</taxon>
        <taxon>Pseudomonadati</taxon>
        <taxon>Bacteroidota</taxon>
        <taxon>Flavobacteriia</taxon>
        <taxon>Flavobacteriales</taxon>
        <taxon>Flavobacteriaceae</taxon>
        <taxon>Flavobacterium</taxon>
    </lineage>
</organism>
<dbReference type="EMBL" id="JACHLD010000003">
    <property type="protein sequence ID" value="MBB4802311.1"/>
    <property type="molecule type" value="Genomic_DNA"/>
</dbReference>
<protein>
    <recommendedName>
        <fullName evidence="4">SprB repeat-containing protein</fullName>
    </recommendedName>
</protein>
<feature type="chain" id="PRO_5031346372" description="SprB repeat-containing protein" evidence="1">
    <location>
        <begin position="24"/>
        <end position="686"/>
    </location>
</feature>
<evidence type="ECO:0000256" key="1">
    <source>
        <dbReference type="SAM" id="SignalP"/>
    </source>
</evidence>
<name>A0A7W7IXB5_9FLAO</name>
<comment type="caution">
    <text evidence="2">The sequence shown here is derived from an EMBL/GenBank/DDBJ whole genome shotgun (WGS) entry which is preliminary data.</text>
</comment>
<dbReference type="Proteomes" id="UP000561681">
    <property type="component" value="Unassembled WGS sequence"/>
</dbReference>
<dbReference type="AlphaFoldDB" id="A0A7W7IXB5"/>
<evidence type="ECO:0000313" key="3">
    <source>
        <dbReference type="Proteomes" id="UP000561681"/>
    </source>
</evidence>
<feature type="signal peptide" evidence="1">
    <location>
        <begin position="1"/>
        <end position="23"/>
    </location>
</feature>
<keyword evidence="1" id="KW-0732">Signal</keyword>
<accession>A0A7W7IXB5</accession>
<reference evidence="2 3" key="1">
    <citation type="submission" date="2020-08" db="EMBL/GenBank/DDBJ databases">
        <title>Functional genomics of gut bacteria from endangered species of beetles.</title>
        <authorList>
            <person name="Carlos-Shanley C."/>
        </authorList>
    </citation>
    <scope>NUCLEOTIDE SEQUENCE [LARGE SCALE GENOMIC DNA]</scope>
    <source>
        <strain evidence="2 3">S00142</strain>
    </source>
</reference>
<sequence>MKTKITLFFILLMLPFMSEKAFSQTVSGVASNTGCRDSGTVTSSSTGLGVTPQYQLLRSGIVVSPVSGDNTQFTNNPEFTGLSSGTYVVNARATSGGTVFSSANIVVTDGYTAMTVITPTKVANCVGGTAQLISTVANGKGPFTYTIATQTAQGTILQNSGPISANTFTFNGLAANSYIVSVTDSCGLTITGATSISNPTLGLNDIKLGYIVYPGYSTAYNCNTGLYAFNSANFRYVATGTILSAADAANFSWKIKYQGQLYGQDITGDGLSDIGGAGYPALQDKITMPAIATRDAIIADLANMRAVLIDNCGNTKEFPFSMLYNTIATSNCGGNGQLRIGPSTLGCLPINVTFTNIANSSDVIQKTLTSNINIYNGFTAGATYHLTYLDAGGNTTDVFNLPVSQNITIPAAPSITLTQYASSPNLNYLNYGSIGVNVSPYQTGDIVSFVVTASNNPLVPVGYSETTTIDSGGYAIIHKVNATDPTGNWPKGNYTLEFTTTCGVKSLNITIAGFNPIISTDNTSASPVCGGFNYTMRGTFDSPSSYQVVIVSGPSSVGQTRDIANSTSSLPFNGLGYGTYVFGLRVKGGNTILLSQTITYDANNAIIVDKTNTGGYVCASGATNGVLTITATSNSPAPNNVLQYALSTDGGNTFEPYQSANTFSGLTDATYFFRIADGCGNVITQS</sequence>
<evidence type="ECO:0008006" key="4">
    <source>
        <dbReference type="Google" id="ProtNLM"/>
    </source>
</evidence>
<evidence type="ECO:0000313" key="2">
    <source>
        <dbReference type="EMBL" id="MBB4802311.1"/>
    </source>
</evidence>
<dbReference type="RefSeq" id="WP_184161882.1">
    <property type="nucleotide sequence ID" value="NZ_JACHLD010000003.1"/>
</dbReference>
<gene>
    <name evidence="2" type="ORF">HNP37_002384</name>
</gene>
<keyword evidence="3" id="KW-1185">Reference proteome</keyword>
<proteinExistence type="predicted"/>